<reference evidence="1 2" key="1">
    <citation type="submission" date="2016-08" db="EMBL/GenBank/DDBJ databases">
        <title>Draft genome of Fabibacter sp. strain SK-8.</title>
        <authorList>
            <person name="Wong S.-K."/>
            <person name="Hamasaki K."/>
            <person name="Yoshizawa S."/>
        </authorList>
    </citation>
    <scope>NUCLEOTIDE SEQUENCE [LARGE SCALE GENOMIC DNA]</scope>
    <source>
        <strain evidence="1 2">SK-8</strain>
    </source>
</reference>
<protein>
    <submittedName>
        <fullName evidence="1">Uncharacterized protein</fullName>
    </submittedName>
</protein>
<dbReference type="AlphaFoldDB" id="A0A1E5T5S6"/>
<evidence type="ECO:0000313" key="1">
    <source>
        <dbReference type="EMBL" id="OEK06698.1"/>
    </source>
</evidence>
<gene>
    <name evidence="1" type="ORF">BFP71_03270</name>
</gene>
<evidence type="ECO:0000313" key="2">
    <source>
        <dbReference type="Proteomes" id="UP000095552"/>
    </source>
</evidence>
<sequence length="127" mass="14350">MNSPIVKNNRSPKVKNVSALIAVLLAAVTLLQAGNLKSEDLNSTKMSVMEAQLIAEVEQFYAEEELTLEEEIYLEMEEEVEQVSIFDNQNNLVSTGNPAEDNELRKLVNKADYMSEFAGKKYYRLSE</sequence>
<dbReference type="STRING" id="1563681.BFP71_03270"/>
<comment type="caution">
    <text evidence="1">The sequence shown here is derived from an EMBL/GenBank/DDBJ whole genome shotgun (WGS) entry which is preliminary data.</text>
</comment>
<accession>A0A1E5T5S6</accession>
<organism evidence="1 2">
    <name type="scientific">Roseivirga misakiensis</name>
    <dbReference type="NCBI Taxonomy" id="1563681"/>
    <lineage>
        <taxon>Bacteria</taxon>
        <taxon>Pseudomonadati</taxon>
        <taxon>Bacteroidota</taxon>
        <taxon>Cytophagia</taxon>
        <taxon>Cytophagales</taxon>
        <taxon>Roseivirgaceae</taxon>
        <taxon>Roseivirga</taxon>
    </lineage>
</organism>
<dbReference type="RefSeq" id="WP_069834010.1">
    <property type="nucleotide sequence ID" value="NZ_MDGQ01000003.1"/>
</dbReference>
<dbReference type="EMBL" id="MDGQ01000003">
    <property type="protein sequence ID" value="OEK06698.1"/>
    <property type="molecule type" value="Genomic_DNA"/>
</dbReference>
<proteinExistence type="predicted"/>
<name>A0A1E5T5S6_9BACT</name>
<keyword evidence="2" id="KW-1185">Reference proteome</keyword>
<dbReference type="Proteomes" id="UP000095552">
    <property type="component" value="Unassembled WGS sequence"/>
</dbReference>
<dbReference type="OrthoDB" id="982545at2"/>